<reference evidence="2 3" key="1">
    <citation type="journal article" date="2018" name="Front. Plant Sci.">
        <title>Red Clover (Trifolium pratense) and Zigzag Clover (T. medium) - A Picture of Genomic Similarities and Differences.</title>
        <authorList>
            <person name="Dluhosova J."/>
            <person name="Istvanek J."/>
            <person name="Nedelnik J."/>
            <person name="Repkova J."/>
        </authorList>
    </citation>
    <scope>NUCLEOTIDE SEQUENCE [LARGE SCALE GENOMIC DNA]</scope>
    <source>
        <strain evidence="3">cv. 10/8</strain>
        <tissue evidence="2">Leaf</tissue>
    </source>
</reference>
<feature type="non-terminal residue" evidence="2">
    <location>
        <position position="136"/>
    </location>
</feature>
<evidence type="ECO:0000313" key="3">
    <source>
        <dbReference type="Proteomes" id="UP000265520"/>
    </source>
</evidence>
<dbReference type="InterPro" id="IPR005174">
    <property type="entry name" value="KIB1-4_b-propeller"/>
</dbReference>
<name>A0A392RAS2_9FABA</name>
<protein>
    <submittedName>
        <fullName evidence="2">F-box protein</fullName>
    </submittedName>
</protein>
<evidence type="ECO:0000259" key="1">
    <source>
        <dbReference type="Pfam" id="PF03478"/>
    </source>
</evidence>
<accession>A0A392RAS2</accession>
<dbReference type="EMBL" id="LXQA010206532">
    <property type="protein sequence ID" value="MCI33681.1"/>
    <property type="molecule type" value="Genomic_DNA"/>
</dbReference>
<keyword evidence="3" id="KW-1185">Reference proteome</keyword>
<dbReference type="AlphaFoldDB" id="A0A392RAS2"/>
<dbReference type="InterPro" id="IPR051304">
    <property type="entry name" value="SCF_F-box_domain"/>
</dbReference>
<proteinExistence type="predicted"/>
<organism evidence="2 3">
    <name type="scientific">Trifolium medium</name>
    <dbReference type="NCBI Taxonomy" id="97028"/>
    <lineage>
        <taxon>Eukaryota</taxon>
        <taxon>Viridiplantae</taxon>
        <taxon>Streptophyta</taxon>
        <taxon>Embryophyta</taxon>
        <taxon>Tracheophyta</taxon>
        <taxon>Spermatophyta</taxon>
        <taxon>Magnoliopsida</taxon>
        <taxon>eudicotyledons</taxon>
        <taxon>Gunneridae</taxon>
        <taxon>Pentapetalae</taxon>
        <taxon>rosids</taxon>
        <taxon>fabids</taxon>
        <taxon>Fabales</taxon>
        <taxon>Fabaceae</taxon>
        <taxon>Papilionoideae</taxon>
        <taxon>50 kb inversion clade</taxon>
        <taxon>NPAAA clade</taxon>
        <taxon>Hologalegina</taxon>
        <taxon>IRL clade</taxon>
        <taxon>Trifolieae</taxon>
        <taxon>Trifolium</taxon>
    </lineage>
</organism>
<dbReference type="PANTHER" id="PTHR47123">
    <property type="entry name" value="F-BOX PROTEIN SKIP23"/>
    <property type="match status" value="1"/>
</dbReference>
<dbReference type="Pfam" id="PF03478">
    <property type="entry name" value="Beta-prop_KIB1-4"/>
    <property type="match status" value="1"/>
</dbReference>
<feature type="domain" description="KIB1-4 beta-propeller" evidence="1">
    <location>
        <begin position="20"/>
        <end position="136"/>
    </location>
</feature>
<comment type="caution">
    <text evidence="2">The sequence shown here is derived from an EMBL/GenBank/DDBJ whole genome shotgun (WGS) entry which is preliminary data.</text>
</comment>
<dbReference type="Proteomes" id="UP000265520">
    <property type="component" value="Unassembled WGS sequence"/>
</dbReference>
<evidence type="ECO:0000313" key="2">
    <source>
        <dbReference type="EMBL" id="MCI33681.1"/>
    </source>
</evidence>
<sequence length="136" mass="15204">MYPKKVVAVTPLILGILLYNGHLVLLRCGDEHWTDMVSSIGDIYVFKGRIYAAEEVSGKTVSIGPEDLSVQLVTNKVPGGGHMKFLVESEGELLLVDIYDESFCYDIIFEDALFVNVFMLDGKEKKWVELTSLGDR</sequence>
<dbReference type="PANTHER" id="PTHR47123:SF15">
    <property type="entry name" value="F-BOX PROTEIN SKIP23"/>
    <property type="match status" value="1"/>
</dbReference>